<dbReference type="InterPro" id="IPR002539">
    <property type="entry name" value="MaoC-like_dom"/>
</dbReference>
<evidence type="ECO:0000313" key="4">
    <source>
        <dbReference type="Proteomes" id="UP001290101"/>
    </source>
</evidence>
<dbReference type="PANTHER" id="PTHR43437">
    <property type="entry name" value="HYDROXYACYL-THIOESTER DEHYDRATASE TYPE 2, MITOCHONDRIAL-RELATED"/>
    <property type="match status" value="1"/>
</dbReference>
<reference evidence="3 4" key="1">
    <citation type="submission" date="2023-12" db="EMBL/GenBank/DDBJ databases">
        <title>Micromonospora sp. nov., isolated from Atacama Desert.</title>
        <authorList>
            <person name="Carro L."/>
            <person name="Golinska P."/>
            <person name="Klenk H.-P."/>
            <person name="Goodfellow M."/>
        </authorList>
    </citation>
    <scope>NUCLEOTIDE SEQUENCE [LARGE SCALE GENOMIC DNA]</scope>
    <source>
        <strain evidence="3 4">4G53</strain>
    </source>
</reference>
<feature type="domain" description="MaoC-like" evidence="2">
    <location>
        <begin position="4"/>
        <end position="75"/>
    </location>
</feature>
<accession>A0ABU5JLJ8</accession>
<evidence type="ECO:0000259" key="2">
    <source>
        <dbReference type="Pfam" id="PF01575"/>
    </source>
</evidence>
<protein>
    <submittedName>
        <fullName evidence="3">MaoC/PaaZ C-terminal domain-containing protein</fullName>
    </submittedName>
</protein>
<dbReference type="RefSeq" id="WP_322443043.1">
    <property type="nucleotide sequence ID" value="NZ_JAXOTQ010000046.1"/>
</dbReference>
<dbReference type="EMBL" id="JAXOTQ010000046">
    <property type="protein sequence ID" value="MDZ5493451.1"/>
    <property type="molecule type" value="Genomic_DNA"/>
</dbReference>
<comment type="similarity">
    <text evidence="1">Belongs to the enoyl-CoA hydratase/isomerase family.</text>
</comment>
<name>A0ABU5JLJ8_9ACTN</name>
<dbReference type="InterPro" id="IPR050965">
    <property type="entry name" value="UPF0336/Enoyl-CoA_hydratase"/>
</dbReference>
<dbReference type="Proteomes" id="UP001290101">
    <property type="component" value="Unassembled WGS sequence"/>
</dbReference>
<proteinExistence type="inferred from homology"/>
<evidence type="ECO:0000313" key="3">
    <source>
        <dbReference type="EMBL" id="MDZ5493451.1"/>
    </source>
</evidence>
<sequence length="89" mass="9576">MTAIRLDPEMVAAWADVVNDHNPLHLDPAFAARTRFGHPIVHGSLLVALLCDAASTPLPPLRIRFRAPIPVGSTVDIPDGLPQLEVTPL</sequence>
<organism evidence="3 4">
    <name type="scientific">Micromonospora sicca</name>
    <dbReference type="NCBI Taxonomy" id="2202420"/>
    <lineage>
        <taxon>Bacteria</taxon>
        <taxon>Bacillati</taxon>
        <taxon>Actinomycetota</taxon>
        <taxon>Actinomycetes</taxon>
        <taxon>Micromonosporales</taxon>
        <taxon>Micromonosporaceae</taxon>
        <taxon>Micromonospora</taxon>
    </lineage>
</organism>
<evidence type="ECO:0000256" key="1">
    <source>
        <dbReference type="ARBA" id="ARBA00005254"/>
    </source>
</evidence>
<dbReference type="SUPFAM" id="SSF54637">
    <property type="entry name" value="Thioesterase/thiol ester dehydrase-isomerase"/>
    <property type="match status" value="1"/>
</dbReference>
<dbReference type="Gene3D" id="3.10.129.10">
    <property type="entry name" value="Hotdog Thioesterase"/>
    <property type="match status" value="1"/>
</dbReference>
<gene>
    <name evidence="3" type="ORF">U2F25_28975</name>
</gene>
<keyword evidence="4" id="KW-1185">Reference proteome</keyword>
<dbReference type="PANTHER" id="PTHR43437:SF3">
    <property type="entry name" value="HYDROXYACYL-THIOESTER DEHYDRATASE TYPE 2, MITOCHONDRIAL"/>
    <property type="match status" value="1"/>
</dbReference>
<dbReference type="InterPro" id="IPR029069">
    <property type="entry name" value="HotDog_dom_sf"/>
</dbReference>
<dbReference type="Pfam" id="PF01575">
    <property type="entry name" value="MaoC_dehydratas"/>
    <property type="match status" value="1"/>
</dbReference>
<comment type="caution">
    <text evidence="3">The sequence shown here is derived from an EMBL/GenBank/DDBJ whole genome shotgun (WGS) entry which is preliminary data.</text>
</comment>